<gene>
    <name evidence="1" type="ORF">CINCED_3A013158</name>
</gene>
<dbReference type="AlphaFoldDB" id="A0A5E4M0I6"/>
<dbReference type="Proteomes" id="UP000325440">
    <property type="component" value="Unassembled WGS sequence"/>
</dbReference>
<name>A0A5E4M0I6_9HEMI</name>
<keyword evidence="2" id="KW-1185">Reference proteome</keyword>
<proteinExistence type="predicted"/>
<dbReference type="EMBL" id="CABPRJ010000011">
    <property type="protein sequence ID" value="VVC25326.1"/>
    <property type="molecule type" value="Genomic_DNA"/>
</dbReference>
<organism evidence="1 2">
    <name type="scientific">Cinara cedri</name>
    <dbReference type="NCBI Taxonomy" id="506608"/>
    <lineage>
        <taxon>Eukaryota</taxon>
        <taxon>Metazoa</taxon>
        <taxon>Ecdysozoa</taxon>
        <taxon>Arthropoda</taxon>
        <taxon>Hexapoda</taxon>
        <taxon>Insecta</taxon>
        <taxon>Pterygota</taxon>
        <taxon>Neoptera</taxon>
        <taxon>Paraneoptera</taxon>
        <taxon>Hemiptera</taxon>
        <taxon>Sternorrhyncha</taxon>
        <taxon>Aphidomorpha</taxon>
        <taxon>Aphidoidea</taxon>
        <taxon>Aphididae</taxon>
        <taxon>Lachninae</taxon>
        <taxon>Cinara</taxon>
    </lineage>
</organism>
<protein>
    <submittedName>
        <fullName evidence="1">Uncharacterized protein</fullName>
    </submittedName>
</protein>
<sequence length="104" mass="12049">MDITVIMVIIIYRYYYLRKGRSGNYRQRKTTRDSCDAMRSHNPLVRAISDISVRNPISERALGTPKTGWKDTVKDVEELEGGTHWKYLATNRNGRRIGCEKGRS</sequence>
<reference evidence="1 2" key="1">
    <citation type="submission" date="2019-08" db="EMBL/GenBank/DDBJ databases">
        <authorList>
            <person name="Alioto T."/>
            <person name="Alioto T."/>
            <person name="Gomez Garrido J."/>
        </authorList>
    </citation>
    <scope>NUCLEOTIDE SEQUENCE [LARGE SCALE GENOMIC DNA]</scope>
</reference>
<evidence type="ECO:0000313" key="1">
    <source>
        <dbReference type="EMBL" id="VVC25326.1"/>
    </source>
</evidence>
<evidence type="ECO:0000313" key="2">
    <source>
        <dbReference type="Proteomes" id="UP000325440"/>
    </source>
</evidence>
<accession>A0A5E4M0I6</accession>